<accession>A0A242K570</accession>
<reference evidence="8" key="3">
    <citation type="submission" date="2024-03" db="EMBL/GenBank/DDBJ databases">
        <title>The Genome Sequence of Enterococcus sp. DIV0242b.</title>
        <authorList>
            <consortium name="The Broad Institute Genomics Platform"/>
            <consortium name="The Broad Institute Microbial Omics Core"/>
            <consortium name="The Broad Institute Genomic Center for Infectious Diseases"/>
            <person name="Earl A."/>
            <person name="Manson A."/>
            <person name="Gilmore M."/>
            <person name="Schwartman J."/>
            <person name="Shea T."/>
            <person name="Abouelleil A."/>
            <person name="Cao P."/>
            <person name="Chapman S."/>
            <person name="Cusick C."/>
            <person name="Young S."/>
            <person name="Neafsey D."/>
            <person name="Nusbaum C."/>
            <person name="Birren B."/>
        </authorList>
    </citation>
    <scope>NUCLEOTIDE SEQUENCE</scope>
    <source>
        <strain evidence="8">9E7_DIV0242</strain>
    </source>
</reference>
<dbReference type="InterPro" id="IPR036291">
    <property type="entry name" value="NAD(P)-bd_dom_sf"/>
</dbReference>
<protein>
    <recommendedName>
        <fullName evidence="10">D-isomer specific 2-hydroxyacid dehydrogenase</fullName>
    </recommendedName>
</protein>
<dbReference type="SUPFAM" id="SSF52283">
    <property type="entry name" value="Formate/glycerate dehydrogenase catalytic domain-like"/>
    <property type="match status" value="1"/>
</dbReference>
<name>A0A242K570_9ENTE</name>
<evidence type="ECO:0000256" key="2">
    <source>
        <dbReference type="ARBA" id="ARBA00023002"/>
    </source>
</evidence>
<sequence>MDLFIESEKGGPTVSKPIILLKEKFKPDQIDRIKAAAEEYQIIDTHDSAVSYQEEDIQIMLGWDKELGPRLLNNPNSKLKWVQSISAGVDSYDLSAFEERNILLSNGSGIHTISISEHVLGVLLARYRGLLQAATVQQDKQWKDASVDYRQLSGQSMLIVGTGNIGQQLASFAQGLKIRTYGINSSGHPSPGFLECYSQKNMNRIIKDMDIVVNILPLTEATYYLYNEEMFQSMKENSIFINVGRGRSVKTDDLVQALENGPIAFAALDVFEEEPLPKDSPLWTMENVLITPHISGMTDGFKEKLLAIFLTNLASFINEGTLKQNQVNLERGY</sequence>
<dbReference type="SUPFAM" id="SSF51735">
    <property type="entry name" value="NAD(P)-binding Rossmann-fold domains"/>
    <property type="match status" value="1"/>
</dbReference>
<evidence type="ECO:0000313" key="9">
    <source>
        <dbReference type="Proteomes" id="UP000195141"/>
    </source>
</evidence>
<evidence type="ECO:0000256" key="4">
    <source>
        <dbReference type="RuleBase" id="RU003719"/>
    </source>
</evidence>
<keyword evidence="3" id="KW-0520">NAD</keyword>
<gene>
    <name evidence="8" type="ORF">A5888_002049</name>
    <name evidence="7" type="ORF">A5888_002781</name>
</gene>
<dbReference type="EMBL" id="NGMM01000004">
    <property type="protein sequence ID" value="OTP14680.1"/>
    <property type="molecule type" value="Genomic_DNA"/>
</dbReference>
<feature type="domain" description="D-isomer specific 2-hydroxyacid dehydrogenase catalytic" evidence="5">
    <location>
        <begin position="21"/>
        <end position="323"/>
    </location>
</feature>
<reference evidence="7" key="1">
    <citation type="submission" date="2017-05" db="EMBL/GenBank/DDBJ databases">
        <title>The Genome Sequence of Enterococcus sp. 9E7_DIV0242.</title>
        <authorList>
            <consortium name="The Broad Institute Genomics Platform"/>
            <consortium name="The Broad Institute Genomic Center for Infectious Diseases"/>
            <person name="Earl A."/>
            <person name="Manson A."/>
            <person name="Schwartman J."/>
            <person name="Gilmore M."/>
            <person name="Abouelleil A."/>
            <person name="Cao P."/>
            <person name="Chapman S."/>
            <person name="Cusick C."/>
            <person name="Shea T."/>
            <person name="Young S."/>
            <person name="Neafsey D."/>
            <person name="Nusbaum C."/>
            <person name="Birren B."/>
        </authorList>
    </citation>
    <scope>NUCLEOTIDE SEQUENCE [LARGE SCALE GENOMIC DNA]</scope>
    <source>
        <strain evidence="7">9E7_DIV0242</strain>
    </source>
</reference>
<evidence type="ECO:0000313" key="8">
    <source>
        <dbReference type="EMBL" id="WYJ90292.1"/>
    </source>
</evidence>
<dbReference type="Gene3D" id="3.40.50.720">
    <property type="entry name" value="NAD(P)-binding Rossmann-like Domain"/>
    <property type="match status" value="2"/>
</dbReference>
<comment type="similarity">
    <text evidence="1 4">Belongs to the D-isomer specific 2-hydroxyacid dehydrogenase family.</text>
</comment>
<dbReference type="GO" id="GO:0051287">
    <property type="term" value="F:NAD binding"/>
    <property type="evidence" value="ECO:0007669"/>
    <property type="project" value="InterPro"/>
</dbReference>
<dbReference type="InterPro" id="IPR006140">
    <property type="entry name" value="D-isomer_DH_NAD-bd"/>
</dbReference>
<proteinExistence type="inferred from homology"/>
<dbReference type="CDD" id="cd12155">
    <property type="entry name" value="PGDH_1"/>
    <property type="match status" value="1"/>
</dbReference>
<reference evidence="8" key="2">
    <citation type="submission" date="2017-05" db="EMBL/GenBank/DDBJ databases">
        <authorList>
            <consortium name="The Broad Institute Genomics Platform"/>
            <consortium name="The Broad Institute Genomic Center for Infectious Diseases"/>
            <person name="Earl A."/>
            <person name="Manson A."/>
            <person name="Schwartman J."/>
            <person name="Gilmore M."/>
            <person name="Abouelleil A."/>
            <person name="Cao P."/>
            <person name="Chapman S."/>
            <person name="Cusick C."/>
            <person name="Shea T."/>
            <person name="Young S."/>
            <person name="Neafsey D."/>
            <person name="Nusbaum C."/>
            <person name="Birren B."/>
        </authorList>
    </citation>
    <scope>NUCLEOTIDE SEQUENCE</scope>
    <source>
        <strain evidence="8">9E7_DIV0242</strain>
    </source>
</reference>
<dbReference type="FunFam" id="3.40.50.720:FF:000363">
    <property type="entry name" value="D-isomer specific 2-hydroxyacid dehydrogenase"/>
    <property type="match status" value="1"/>
</dbReference>
<evidence type="ECO:0000259" key="5">
    <source>
        <dbReference type="Pfam" id="PF00389"/>
    </source>
</evidence>
<dbReference type="Pfam" id="PF00389">
    <property type="entry name" value="2-Hacid_dh"/>
    <property type="match status" value="1"/>
</dbReference>
<dbReference type="Pfam" id="PF02826">
    <property type="entry name" value="2-Hacid_dh_C"/>
    <property type="match status" value="1"/>
</dbReference>
<dbReference type="GO" id="GO:0016616">
    <property type="term" value="F:oxidoreductase activity, acting on the CH-OH group of donors, NAD or NADP as acceptor"/>
    <property type="evidence" value="ECO:0007669"/>
    <property type="project" value="InterPro"/>
</dbReference>
<evidence type="ECO:0000256" key="1">
    <source>
        <dbReference type="ARBA" id="ARBA00005854"/>
    </source>
</evidence>
<feature type="domain" description="D-isomer specific 2-hydroxyacid dehydrogenase NAD-binding" evidence="6">
    <location>
        <begin position="121"/>
        <end position="295"/>
    </location>
</feature>
<evidence type="ECO:0008006" key="10">
    <source>
        <dbReference type="Google" id="ProtNLM"/>
    </source>
</evidence>
<dbReference type="InterPro" id="IPR006139">
    <property type="entry name" value="D-isomer_2_OHA_DH_cat_dom"/>
</dbReference>
<dbReference type="EMBL" id="CP147247">
    <property type="protein sequence ID" value="WYJ90292.1"/>
    <property type="molecule type" value="Genomic_DNA"/>
</dbReference>
<evidence type="ECO:0000256" key="3">
    <source>
        <dbReference type="ARBA" id="ARBA00023027"/>
    </source>
</evidence>
<organism evidence="7">
    <name type="scientific">Candidatus Enterococcus clewellii</name>
    <dbReference type="NCBI Taxonomy" id="1834193"/>
    <lineage>
        <taxon>Bacteria</taxon>
        <taxon>Bacillati</taxon>
        <taxon>Bacillota</taxon>
        <taxon>Bacilli</taxon>
        <taxon>Lactobacillales</taxon>
        <taxon>Enterococcaceae</taxon>
        <taxon>Enterococcus</taxon>
    </lineage>
</organism>
<keyword evidence="2 4" id="KW-0560">Oxidoreductase</keyword>
<dbReference type="PANTHER" id="PTHR43333">
    <property type="entry name" value="2-HACID_DH_C DOMAIN-CONTAINING PROTEIN"/>
    <property type="match status" value="1"/>
</dbReference>
<evidence type="ECO:0000259" key="6">
    <source>
        <dbReference type="Pfam" id="PF02826"/>
    </source>
</evidence>
<dbReference type="PANTHER" id="PTHR43333:SF1">
    <property type="entry name" value="D-ISOMER SPECIFIC 2-HYDROXYACID DEHYDROGENASE NAD-BINDING DOMAIN-CONTAINING PROTEIN"/>
    <property type="match status" value="1"/>
</dbReference>
<dbReference type="AlphaFoldDB" id="A0A242K570"/>
<keyword evidence="9" id="KW-1185">Reference proteome</keyword>
<evidence type="ECO:0000313" key="7">
    <source>
        <dbReference type="EMBL" id="OTP14680.1"/>
    </source>
</evidence>
<dbReference type="Proteomes" id="UP000195141">
    <property type="component" value="Chromosome"/>
</dbReference>